<dbReference type="EMBL" id="CP006566">
    <property type="protein sequence ID" value="AGP47219.1"/>
    <property type="molecule type" value="Genomic_DNA"/>
</dbReference>
<name>S4YR20_SERPL</name>
<dbReference type="KEGG" id="sry:M621_18305"/>
<dbReference type="AlphaFoldDB" id="S4YR20"/>
<accession>S4YR20</accession>
<evidence type="ECO:0000313" key="2">
    <source>
        <dbReference type="Proteomes" id="UP000014900"/>
    </source>
</evidence>
<organism evidence="1 2">
    <name type="scientific">Serratia plymuthica S13</name>
    <dbReference type="NCBI Taxonomy" id="1348660"/>
    <lineage>
        <taxon>Bacteria</taxon>
        <taxon>Pseudomonadati</taxon>
        <taxon>Pseudomonadota</taxon>
        <taxon>Gammaproteobacteria</taxon>
        <taxon>Enterobacterales</taxon>
        <taxon>Yersiniaceae</taxon>
        <taxon>Serratia</taxon>
    </lineage>
</organism>
<evidence type="ECO:0000313" key="1">
    <source>
        <dbReference type="EMBL" id="AGP47219.1"/>
    </source>
</evidence>
<sequence>MQQKTTNLALQIKKIWLLPSFQSALHYAVFNAAATNE</sequence>
<protein>
    <submittedName>
        <fullName evidence="1">Uncharacterized protein</fullName>
    </submittedName>
</protein>
<dbReference type="HOGENOM" id="CLU_3348546_0_0_6"/>
<proteinExistence type="predicted"/>
<dbReference type="Proteomes" id="UP000014900">
    <property type="component" value="Chromosome"/>
</dbReference>
<reference evidence="1 2" key="1">
    <citation type="journal article" date="2013" name="Genome Announc.">
        <title>Genome Sequence of Serratia plymuthica Strain S13, an Endophyte with Germination- and Plant-Growth-Promoting Activity from the Flower of Styrian Oil Pumpkin.</title>
        <authorList>
            <person name="Muller H."/>
            <person name="Furnkranz M."/>
            <person name="Grube M."/>
            <person name="Berg G."/>
        </authorList>
    </citation>
    <scope>NUCLEOTIDE SEQUENCE [LARGE SCALE GENOMIC DNA]</scope>
    <source>
        <strain evidence="1">S13</strain>
    </source>
</reference>
<gene>
    <name evidence="1" type="ORF">M621_18305</name>
</gene>